<keyword evidence="5" id="KW-1185">Reference proteome</keyword>
<evidence type="ECO:0000313" key="4">
    <source>
        <dbReference type="EMBL" id="CAE6969021.1"/>
    </source>
</evidence>
<proteinExistence type="inferred from homology"/>
<dbReference type="AlphaFoldDB" id="A0A9N8N9T3"/>
<dbReference type="InterPro" id="IPR005656">
    <property type="entry name" value="MmgE_PrpD"/>
</dbReference>
<dbReference type="Gene3D" id="3.30.1330.120">
    <property type="entry name" value="2-methylcitrate dehydratase PrpD"/>
    <property type="match status" value="1"/>
</dbReference>
<dbReference type="InterPro" id="IPR042188">
    <property type="entry name" value="MmgE/PrpD_sf_2"/>
</dbReference>
<reference evidence="4" key="1">
    <citation type="submission" date="2021-02" db="EMBL/GenBank/DDBJ databases">
        <authorList>
            <person name="Vanwijnsberghe S."/>
        </authorList>
    </citation>
    <scope>NUCLEOTIDE SEQUENCE</scope>
    <source>
        <strain evidence="4">R-70211</strain>
    </source>
</reference>
<dbReference type="InterPro" id="IPR045336">
    <property type="entry name" value="MmgE_PrpD_N"/>
</dbReference>
<dbReference type="InterPro" id="IPR042183">
    <property type="entry name" value="MmgE/PrpD_sf_1"/>
</dbReference>
<dbReference type="Gene3D" id="1.10.4100.10">
    <property type="entry name" value="2-methylcitrate dehydratase PrpD"/>
    <property type="match status" value="1"/>
</dbReference>
<dbReference type="RefSeq" id="WP_201083090.1">
    <property type="nucleotide sequence ID" value="NZ_CAJNAS010000050.1"/>
</dbReference>
<dbReference type="Proteomes" id="UP000675121">
    <property type="component" value="Unassembled WGS sequence"/>
</dbReference>
<dbReference type="EMBL" id="CAJNAS010000050">
    <property type="protein sequence ID" value="CAE6969021.1"/>
    <property type="molecule type" value="Genomic_DNA"/>
</dbReference>
<feature type="domain" description="MmgE/PrpD N-terminal" evidence="2">
    <location>
        <begin position="18"/>
        <end position="260"/>
    </location>
</feature>
<name>A0A9N8N9T3_9BURK</name>
<evidence type="ECO:0000259" key="3">
    <source>
        <dbReference type="Pfam" id="PF19305"/>
    </source>
</evidence>
<organism evidence="4 5">
    <name type="scientific">Paraburkholderia domus</name>
    <dbReference type="NCBI Taxonomy" id="2793075"/>
    <lineage>
        <taxon>Bacteria</taxon>
        <taxon>Pseudomonadati</taxon>
        <taxon>Pseudomonadota</taxon>
        <taxon>Betaproteobacteria</taxon>
        <taxon>Burkholderiales</taxon>
        <taxon>Burkholderiaceae</taxon>
        <taxon>Paraburkholderia</taxon>
    </lineage>
</organism>
<feature type="domain" description="MmgE/PrpD C-terminal" evidence="3">
    <location>
        <begin position="280"/>
        <end position="438"/>
    </location>
</feature>
<dbReference type="GO" id="GO:0016829">
    <property type="term" value="F:lyase activity"/>
    <property type="evidence" value="ECO:0007669"/>
    <property type="project" value="InterPro"/>
</dbReference>
<dbReference type="SUPFAM" id="SSF103378">
    <property type="entry name" value="2-methylcitrate dehydratase PrpD"/>
    <property type="match status" value="1"/>
</dbReference>
<sequence length="458" mass="48463">MNIQSPESKQSQPLAITRKLARYAAQARYSMLPDNVRLEASRAFLNWMGCALGGSREPAVQLAAATAAELGGGPQASIIGHAQRTDIASAAFVNCISSSVLGFDDAHLATVTHPSGPVSSAVFAWSEKNAVRGDAFLAALALGIEITCRLSNVLVLPPSKFNVGFYVTGLTAPIGAAVAVGNLLQLDEERMNWAISIAASQTGGFRATHGTMTAHFRPGHAARSGVWAALLAQRGFTGNQFALEADKGFVDVFSVGADLERAVNGLGEHHELLNNAYKPYPCGIVIHPTLDACLDVHGQYGKGGVPVRAKLRVHPLALSLCGIREPATTLESLNSLYHWAAAALVRGRAGVPEMLPDCIADPRVAQLRSRIEVVTDPGVGTEQAEAEVALADGRTLQARVLHARGSKVRPMTDQDLDAKFRSQAGLVFPAERVEKLRELCHGAASLRNVGREIAAALS</sequence>
<comment type="caution">
    <text evidence="4">The sequence shown here is derived from an EMBL/GenBank/DDBJ whole genome shotgun (WGS) entry which is preliminary data.</text>
</comment>
<dbReference type="InterPro" id="IPR036148">
    <property type="entry name" value="MmgE/PrpD_sf"/>
</dbReference>
<evidence type="ECO:0008006" key="6">
    <source>
        <dbReference type="Google" id="ProtNLM"/>
    </source>
</evidence>
<evidence type="ECO:0000256" key="1">
    <source>
        <dbReference type="ARBA" id="ARBA00006174"/>
    </source>
</evidence>
<protein>
    <recommendedName>
        <fullName evidence="6">MmgE/PrpD family protein</fullName>
    </recommendedName>
</protein>
<dbReference type="Pfam" id="PF03972">
    <property type="entry name" value="MmgE_PrpD_N"/>
    <property type="match status" value="1"/>
</dbReference>
<evidence type="ECO:0000259" key="2">
    <source>
        <dbReference type="Pfam" id="PF03972"/>
    </source>
</evidence>
<evidence type="ECO:0000313" key="5">
    <source>
        <dbReference type="Proteomes" id="UP000675121"/>
    </source>
</evidence>
<dbReference type="Pfam" id="PF19305">
    <property type="entry name" value="MmgE_PrpD_C"/>
    <property type="match status" value="1"/>
</dbReference>
<gene>
    <name evidence="4" type="ORF">R70211_07651</name>
</gene>
<comment type="similarity">
    <text evidence="1">Belongs to the PrpD family.</text>
</comment>
<dbReference type="PANTHER" id="PTHR16943">
    <property type="entry name" value="2-METHYLCITRATE DEHYDRATASE-RELATED"/>
    <property type="match status" value="1"/>
</dbReference>
<dbReference type="InterPro" id="IPR045337">
    <property type="entry name" value="MmgE_PrpD_C"/>
</dbReference>
<accession>A0A9N8N9T3</accession>
<dbReference type="PANTHER" id="PTHR16943:SF8">
    <property type="entry name" value="2-METHYLCITRATE DEHYDRATASE"/>
    <property type="match status" value="1"/>
</dbReference>